<name>A0A286TTZ8_9BACT</name>
<accession>A0A286TTZ8</accession>
<keyword evidence="1" id="KW-0472">Membrane</keyword>
<keyword evidence="3" id="KW-1185">Reference proteome</keyword>
<evidence type="ECO:0000313" key="2">
    <source>
        <dbReference type="EMBL" id="GAX59357.1"/>
    </source>
</evidence>
<protein>
    <submittedName>
        <fullName evidence="2">Mg/Co/Ni transporter</fullName>
    </submittedName>
</protein>
<proteinExistence type="predicted"/>
<keyword evidence="1" id="KW-1133">Transmembrane helix</keyword>
<reference evidence="3" key="1">
    <citation type="journal article" date="2017" name="Environ. Microbiol. Rep.">
        <title>Genetic Diversity of Marine Anaerobic Ammonium-Oxidizing Bacteria as Revealed by Genomic and Proteomic Analyses of 'Candidatus Scalindua japonica'.</title>
        <authorList>
            <person name="Oshiki M."/>
            <person name="Mizuto K."/>
            <person name="Kimura Z."/>
            <person name="Kindaichi T."/>
            <person name="Satoh H."/>
            <person name="Okabe S."/>
        </authorList>
    </citation>
    <scope>NUCLEOTIDE SEQUENCE [LARGE SCALE GENOMIC DNA]</scope>
    <source>
        <strain evidence="3">husup-a2</strain>
    </source>
</reference>
<gene>
    <name evidence="2" type="primary">mgtE</name>
    <name evidence="2" type="ORF">SCALIN_C03_0014</name>
</gene>
<evidence type="ECO:0000313" key="3">
    <source>
        <dbReference type="Proteomes" id="UP000218542"/>
    </source>
</evidence>
<evidence type="ECO:0000256" key="1">
    <source>
        <dbReference type="SAM" id="Phobius"/>
    </source>
</evidence>
<keyword evidence="1" id="KW-0812">Transmembrane</keyword>
<dbReference type="EMBL" id="BAOS01000003">
    <property type="protein sequence ID" value="GAX59357.1"/>
    <property type="molecule type" value="Genomic_DNA"/>
</dbReference>
<organism evidence="2 3">
    <name type="scientific">Candidatus Scalindua japonica</name>
    <dbReference type="NCBI Taxonomy" id="1284222"/>
    <lineage>
        <taxon>Bacteria</taxon>
        <taxon>Pseudomonadati</taxon>
        <taxon>Planctomycetota</taxon>
        <taxon>Candidatus Brocadiia</taxon>
        <taxon>Candidatus Brocadiales</taxon>
        <taxon>Candidatus Scalinduaceae</taxon>
        <taxon>Candidatus Scalindua</taxon>
    </lineage>
</organism>
<dbReference type="OrthoDB" id="9790355at2"/>
<dbReference type="SUPFAM" id="SSF158791">
    <property type="entry name" value="MgtE N-terminal domain-like"/>
    <property type="match status" value="1"/>
</dbReference>
<comment type="caution">
    <text evidence="2">The sequence shown here is derived from an EMBL/GenBank/DDBJ whole genome shotgun (WGS) entry which is preliminary data.</text>
</comment>
<dbReference type="Proteomes" id="UP000218542">
    <property type="component" value="Unassembled WGS sequence"/>
</dbReference>
<sequence length="118" mass="13303">MVIKKLTEEDYEKLARIVDGLNETEVLEIMKVLPNALSAKVISALPPNLVATLLIQLPSDLLEKIIGDLAISYYIPCFRIIKFAVLIERINFSLFILLIYILFHIGISETAVLHSLTH</sequence>
<feature type="transmembrane region" description="Helical" evidence="1">
    <location>
        <begin position="90"/>
        <end position="107"/>
    </location>
</feature>
<dbReference type="RefSeq" id="WP_096892492.1">
    <property type="nucleotide sequence ID" value="NZ_BAOS01000003.1"/>
</dbReference>
<dbReference type="AlphaFoldDB" id="A0A286TTZ8"/>